<reference evidence="5" key="1">
    <citation type="journal article" date="2022" name="bioRxiv">
        <title>Genomics of Preaxostyla Flagellates Illuminates Evolutionary Transitions and the Path Towards Mitochondrial Loss.</title>
        <authorList>
            <person name="Novak L.V.F."/>
            <person name="Treitli S.C."/>
            <person name="Pyrih J."/>
            <person name="Halakuc P."/>
            <person name="Pipaliya S.V."/>
            <person name="Vacek V."/>
            <person name="Brzon O."/>
            <person name="Soukal P."/>
            <person name="Eme L."/>
            <person name="Dacks J.B."/>
            <person name="Karnkowska A."/>
            <person name="Elias M."/>
            <person name="Hampl V."/>
        </authorList>
    </citation>
    <scope>NUCLEOTIDE SEQUENCE</scope>
    <source>
        <strain evidence="5">RCP-MX</strain>
    </source>
</reference>
<feature type="repeat" description="WD" evidence="3">
    <location>
        <begin position="368"/>
        <end position="402"/>
    </location>
</feature>
<dbReference type="PANTHER" id="PTHR43979">
    <property type="entry name" value="PRE-MRNA-PROCESSING FACTOR 17"/>
    <property type="match status" value="1"/>
</dbReference>
<organism evidence="5 6">
    <name type="scientific">Paratrimastix pyriformis</name>
    <dbReference type="NCBI Taxonomy" id="342808"/>
    <lineage>
        <taxon>Eukaryota</taxon>
        <taxon>Metamonada</taxon>
        <taxon>Preaxostyla</taxon>
        <taxon>Paratrimastigidae</taxon>
        <taxon>Paratrimastix</taxon>
    </lineage>
</organism>
<keyword evidence="1 3" id="KW-0853">WD repeat</keyword>
<dbReference type="EMBL" id="JAPMOS010000203">
    <property type="protein sequence ID" value="KAJ4453904.1"/>
    <property type="molecule type" value="Genomic_DNA"/>
</dbReference>
<dbReference type="PROSITE" id="PS50082">
    <property type="entry name" value="WD_REPEATS_2"/>
    <property type="match status" value="5"/>
</dbReference>
<dbReference type="SMART" id="SM00320">
    <property type="entry name" value="WD40"/>
    <property type="match status" value="7"/>
</dbReference>
<dbReference type="Gene3D" id="2.130.10.10">
    <property type="entry name" value="YVTN repeat-like/Quinoprotein amine dehydrogenase"/>
    <property type="match status" value="1"/>
</dbReference>
<feature type="compositionally biased region" description="Low complexity" evidence="4">
    <location>
        <begin position="149"/>
        <end position="163"/>
    </location>
</feature>
<evidence type="ECO:0000256" key="2">
    <source>
        <dbReference type="ARBA" id="ARBA00022737"/>
    </source>
</evidence>
<proteinExistence type="predicted"/>
<feature type="repeat" description="WD" evidence="3">
    <location>
        <begin position="501"/>
        <end position="533"/>
    </location>
</feature>
<dbReference type="PROSITE" id="PS50294">
    <property type="entry name" value="WD_REPEATS_REGION"/>
    <property type="match status" value="3"/>
</dbReference>
<protein>
    <submittedName>
        <fullName evidence="5">Pre-mRNA-processing factor 17</fullName>
    </submittedName>
</protein>
<keyword evidence="2" id="KW-0677">Repeat</keyword>
<feature type="compositionally biased region" description="Basic and acidic residues" evidence="4">
    <location>
        <begin position="138"/>
        <end position="148"/>
    </location>
</feature>
<evidence type="ECO:0000313" key="6">
    <source>
        <dbReference type="Proteomes" id="UP001141327"/>
    </source>
</evidence>
<feature type="region of interest" description="Disordered" evidence="4">
    <location>
        <begin position="64"/>
        <end position="89"/>
    </location>
</feature>
<dbReference type="Pfam" id="PF00400">
    <property type="entry name" value="WD40"/>
    <property type="match status" value="5"/>
</dbReference>
<feature type="region of interest" description="Disordered" evidence="4">
    <location>
        <begin position="134"/>
        <end position="169"/>
    </location>
</feature>
<keyword evidence="6" id="KW-1185">Reference proteome</keyword>
<dbReference type="InterPro" id="IPR032847">
    <property type="entry name" value="PRPF17"/>
</dbReference>
<dbReference type="SUPFAM" id="SSF50978">
    <property type="entry name" value="WD40 repeat-like"/>
    <property type="match status" value="1"/>
</dbReference>
<dbReference type="InterPro" id="IPR036322">
    <property type="entry name" value="WD40_repeat_dom_sf"/>
</dbReference>
<comment type="caution">
    <text evidence="5">The sequence shown here is derived from an EMBL/GenBank/DDBJ whole genome shotgun (WGS) entry which is preliminary data.</text>
</comment>
<evidence type="ECO:0000256" key="3">
    <source>
        <dbReference type="PROSITE-ProRule" id="PRU00221"/>
    </source>
</evidence>
<evidence type="ECO:0000313" key="5">
    <source>
        <dbReference type="EMBL" id="KAJ4453904.1"/>
    </source>
</evidence>
<dbReference type="Proteomes" id="UP001141327">
    <property type="component" value="Unassembled WGS sequence"/>
</dbReference>
<feature type="compositionally biased region" description="Acidic residues" evidence="4">
    <location>
        <begin position="200"/>
        <end position="210"/>
    </location>
</feature>
<feature type="compositionally biased region" description="Basic and acidic residues" evidence="4">
    <location>
        <begin position="211"/>
        <end position="221"/>
    </location>
</feature>
<evidence type="ECO:0000256" key="1">
    <source>
        <dbReference type="ARBA" id="ARBA00022574"/>
    </source>
</evidence>
<accession>A0ABQ8U971</accession>
<dbReference type="InterPro" id="IPR019775">
    <property type="entry name" value="WD40_repeat_CS"/>
</dbReference>
<feature type="repeat" description="WD" evidence="3">
    <location>
        <begin position="633"/>
        <end position="666"/>
    </location>
</feature>
<dbReference type="InterPro" id="IPR015943">
    <property type="entry name" value="WD40/YVTN_repeat-like_dom_sf"/>
</dbReference>
<dbReference type="CDD" id="cd00200">
    <property type="entry name" value="WD40"/>
    <property type="match status" value="1"/>
</dbReference>
<gene>
    <name evidence="5" type="ORF">PAPYR_11508</name>
</gene>
<feature type="repeat" description="WD" evidence="3">
    <location>
        <begin position="604"/>
        <end position="632"/>
    </location>
</feature>
<name>A0ABQ8U971_9EUKA</name>
<dbReference type="InterPro" id="IPR020472">
    <property type="entry name" value="WD40_PAC1"/>
</dbReference>
<feature type="compositionally biased region" description="Low complexity" evidence="4">
    <location>
        <begin position="64"/>
        <end position="73"/>
    </location>
</feature>
<feature type="region of interest" description="Disordered" evidence="4">
    <location>
        <begin position="186"/>
        <end position="281"/>
    </location>
</feature>
<feature type="repeat" description="WD" evidence="3">
    <location>
        <begin position="424"/>
        <end position="458"/>
    </location>
</feature>
<dbReference type="InterPro" id="IPR001680">
    <property type="entry name" value="WD40_rpt"/>
</dbReference>
<dbReference type="PRINTS" id="PR00320">
    <property type="entry name" value="GPROTEINBRPT"/>
</dbReference>
<dbReference type="PROSITE" id="PS00678">
    <property type="entry name" value="WD_REPEATS_1"/>
    <property type="match status" value="1"/>
</dbReference>
<dbReference type="PANTHER" id="PTHR43979:SF1">
    <property type="entry name" value="PRE-MRNA-PROCESSING FACTOR 17"/>
    <property type="match status" value="1"/>
</dbReference>
<sequence>METQLAKFSSAPDVYLPVEERITASLPVQGPVHPLMRPASLAGTAGEFEHIELNDTDFKAMFSTQSQSTSSASLNQYKQRDPAARKAKSPLEYLGPWAPYTDESKEQTGLDAEKYKEVVDDRLAHMTDYKRGKYLKKREREEEEKAEKAAPGGKAAEKQAPGGVQADPKNAYGVIIEPLKQKTPAFLRALGVPESKPDGEADEEGGNDEETERRKRAREEGDGSTATLTSAQLLMGGAGAPDRPALTGKEEDEGEEGDEATATAAAAAATTGDHAPAPLDPDELVAAHQKDATTLADEEELRLGEEKSGTVTVISGRHHNLQAPPEETNIFHGAEERDYQGRSYLVPPSDKKPMDHRCFLPKRWVHTWSGHTGPVSAIRFFPKYGHILLSSSLDGQLKIWDVYNSGKCLRTMYTHAASNKPLGIRDINWSNQGQTFLSCGYDRFTRQWDTETGQCLARLSNGTIPYCTRYYPENNNVLIVGCNDRKIVQWDLRSKHIVQRYDQHLGAINTVTFIDNARRFVSSSDDKALRVWEWGIPVTVKLVAEPHMHSIPSVSMHPSGKFLLGQSMDNQIVCYSTMDRFKLNKQKRFLGHICAGYAIQCNCSADGKYVSSGDVDGNLIIWDFKSHKLIKKMKAHDKVTIGCEWHPIEPSKLATASWDGTIKYWD</sequence>
<feature type="compositionally biased region" description="Low complexity" evidence="4">
    <location>
        <begin position="260"/>
        <end position="273"/>
    </location>
</feature>
<feature type="compositionally biased region" description="Acidic residues" evidence="4">
    <location>
        <begin position="250"/>
        <end position="259"/>
    </location>
</feature>
<evidence type="ECO:0000256" key="4">
    <source>
        <dbReference type="SAM" id="MobiDB-lite"/>
    </source>
</evidence>